<accession>A0AAU9SLK1</accession>
<dbReference type="InterPro" id="IPR038765">
    <property type="entry name" value="Papain-like_cys_pep_sf"/>
</dbReference>
<evidence type="ECO:0000256" key="2">
    <source>
        <dbReference type="ARBA" id="ARBA00022670"/>
    </source>
</evidence>
<organism evidence="6 7">
    <name type="scientific">Thlaspi arvense</name>
    <name type="common">Field penny-cress</name>
    <dbReference type="NCBI Taxonomy" id="13288"/>
    <lineage>
        <taxon>Eukaryota</taxon>
        <taxon>Viridiplantae</taxon>
        <taxon>Streptophyta</taxon>
        <taxon>Embryophyta</taxon>
        <taxon>Tracheophyta</taxon>
        <taxon>Spermatophyta</taxon>
        <taxon>Magnoliopsida</taxon>
        <taxon>eudicotyledons</taxon>
        <taxon>Gunneridae</taxon>
        <taxon>Pentapetalae</taxon>
        <taxon>rosids</taxon>
        <taxon>malvids</taxon>
        <taxon>Brassicales</taxon>
        <taxon>Brassicaceae</taxon>
        <taxon>Thlaspideae</taxon>
        <taxon>Thlaspi</taxon>
    </lineage>
</organism>
<gene>
    <name evidence="6" type="ORF">TAV2_LOCUS17925</name>
</gene>
<dbReference type="SUPFAM" id="SSF54001">
    <property type="entry name" value="Cysteine proteinases"/>
    <property type="match status" value="1"/>
</dbReference>
<keyword evidence="2" id="KW-0645">Protease</keyword>
<dbReference type="InterPro" id="IPR003653">
    <property type="entry name" value="Peptidase_C48_C"/>
</dbReference>
<evidence type="ECO:0000256" key="1">
    <source>
        <dbReference type="ARBA" id="ARBA00005234"/>
    </source>
</evidence>
<feature type="region of interest" description="Disordered" evidence="4">
    <location>
        <begin position="593"/>
        <end position="642"/>
    </location>
</feature>
<keyword evidence="3" id="KW-0378">Hydrolase</keyword>
<dbReference type="GO" id="GO:0008234">
    <property type="term" value="F:cysteine-type peptidase activity"/>
    <property type="evidence" value="ECO:0007669"/>
    <property type="project" value="InterPro"/>
</dbReference>
<evidence type="ECO:0000313" key="6">
    <source>
        <dbReference type="EMBL" id="CAH2065792.1"/>
    </source>
</evidence>
<feature type="non-terminal residue" evidence="6">
    <location>
        <position position="1"/>
    </location>
</feature>
<feature type="region of interest" description="Disordered" evidence="4">
    <location>
        <begin position="238"/>
        <end position="369"/>
    </location>
</feature>
<dbReference type="GO" id="GO:0006508">
    <property type="term" value="P:proteolysis"/>
    <property type="evidence" value="ECO:0007669"/>
    <property type="project" value="UniProtKB-KW"/>
</dbReference>
<sequence>MMEDEVHKTLKLPPRIYKSGTEPDKVGVIMQHSSFNLDKYTVKGLMQLLENNANRMSVEEKLFLGAAILTHGIIIAKNSTIKVPRESLKMFSNLDRYSVRHWGKMGYDVLFASIWRMKAKTFAKPLYEVQGFVWAITWWALSAVPVLGPLCLQWKTTRTLNISEVLDVHNQRDVIVNTVIGDPEEYNNLVPPTNPIDKDFATVVQLVMQGYRLSRSEWIEGKVDGVLASEQIRTKHNRRAELSRTTHEAPLVTDKKDPVDGDDNNDPKDPEDGEDNNDGKDPEDGQDNNAAKDPGDDVIDISDRDGNIEDHGEDKDDTNGNDGDRTGNVDALIDISDIDENHGGDENLKDDEGDESHDSNRHGFTLRPPLTDEDVIVQLEQGGAHPIFHPFQPYLLSRKARLDEWKNATNQRILKDFLGHEVNGDWFLNLQTPGTVMTRQHMDSAMHLLRTSRKNSTKIFANSRVAIYGEHFLLTLKQCWERWRLSQKWYNYNKKIVEGYINGTLPAIGNTEKKMIKDIDYVYAPKCWHDKQWVAVIFDLKKGSVSIWDSDRYPKKLSDYETSTFPYAQIMPMLLKRFVKGARYSKEFTIKKQPGIPKDTDSQLNDAAADELPLESPSESNKSKRKLKGDDHRSSMRNKKAR</sequence>
<dbReference type="Pfam" id="PF02902">
    <property type="entry name" value="Peptidase_C48"/>
    <property type="match status" value="1"/>
</dbReference>
<name>A0AAU9SLK1_THLAR</name>
<keyword evidence="7" id="KW-1185">Reference proteome</keyword>
<reference evidence="6 7" key="1">
    <citation type="submission" date="2022-03" db="EMBL/GenBank/DDBJ databases">
        <authorList>
            <person name="Nunn A."/>
            <person name="Chopra R."/>
            <person name="Nunn A."/>
            <person name="Contreras Garrido A."/>
        </authorList>
    </citation>
    <scope>NUCLEOTIDE SEQUENCE [LARGE SCALE GENOMIC DNA]</scope>
</reference>
<dbReference type="EMBL" id="OU466861">
    <property type="protein sequence ID" value="CAH2065792.1"/>
    <property type="molecule type" value="Genomic_DNA"/>
</dbReference>
<evidence type="ECO:0000259" key="5">
    <source>
        <dbReference type="Pfam" id="PF02902"/>
    </source>
</evidence>
<evidence type="ECO:0000313" key="7">
    <source>
        <dbReference type="Proteomes" id="UP000836841"/>
    </source>
</evidence>
<dbReference type="Proteomes" id="UP000836841">
    <property type="component" value="Chromosome 5"/>
</dbReference>
<comment type="similarity">
    <text evidence="1">Belongs to the peptidase C48 family.</text>
</comment>
<evidence type="ECO:0000256" key="4">
    <source>
        <dbReference type="SAM" id="MobiDB-lite"/>
    </source>
</evidence>
<feature type="compositionally biased region" description="Basic and acidic residues" evidence="4">
    <location>
        <begin position="239"/>
        <end position="270"/>
    </location>
</feature>
<feature type="compositionally biased region" description="Basic and acidic residues" evidence="4">
    <location>
        <begin position="301"/>
        <end position="327"/>
    </location>
</feature>
<dbReference type="AlphaFoldDB" id="A0AAU9SLK1"/>
<protein>
    <recommendedName>
        <fullName evidence="5">Ubiquitin-like protease family profile domain-containing protein</fullName>
    </recommendedName>
</protein>
<proteinExistence type="inferred from homology"/>
<feature type="domain" description="Ubiquitin-like protease family profile" evidence="5">
    <location>
        <begin position="437"/>
        <end position="601"/>
    </location>
</feature>
<evidence type="ECO:0000256" key="3">
    <source>
        <dbReference type="ARBA" id="ARBA00022801"/>
    </source>
</evidence>
<dbReference type="Gene3D" id="3.40.395.10">
    <property type="entry name" value="Adenoviral Proteinase, Chain A"/>
    <property type="match status" value="1"/>
</dbReference>